<organism evidence="2 3">
    <name type="scientific">Juglans regia</name>
    <name type="common">English walnut</name>
    <dbReference type="NCBI Taxonomy" id="51240"/>
    <lineage>
        <taxon>Eukaryota</taxon>
        <taxon>Viridiplantae</taxon>
        <taxon>Streptophyta</taxon>
        <taxon>Embryophyta</taxon>
        <taxon>Tracheophyta</taxon>
        <taxon>Spermatophyta</taxon>
        <taxon>Magnoliopsida</taxon>
        <taxon>eudicotyledons</taxon>
        <taxon>Gunneridae</taxon>
        <taxon>Pentapetalae</taxon>
        <taxon>rosids</taxon>
        <taxon>fabids</taxon>
        <taxon>Fagales</taxon>
        <taxon>Juglandaceae</taxon>
        <taxon>Juglans</taxon>
    </lineage>
</organism>
<dbReference type="FunFam" id="1.10.150.530:FF:000005">
    <property type="entry name" value="Radical SAM superfamily protein"/>
    <property type="match status" value="1"/>
</dbReference>
<comment type="caution">
    <text evidence="2">The sequence shown here is derived from an EMBL/GenBank/DDBJ whole genome shotgun (WGS) entry which is preliminary data.</text>
</comment>
<comment type="cofactor">
    <cofactor evidence="1">
        <name>[4Fe-4S] cluster</name>
        <dbReference type="ChEBI" id="CHEBI:49883"/>
    </cofactor>
</comment>
<reference evidence="2" key="2">
    <citation type="submission" date="2020-03" db="EMBL/GenBank/DDBJ databases">
        <title>Walnut 2.0.</title>
        <authorList>
            <person name="Marrano A."/>
            <person name="Britton M."/>
            <person name="Zimin A.V."/>
            <person name="Zaini P.A."/>
            <person name="Workman R."/>
            <person name="Puiu D."/>
            <person name="Bianco L."/>
            <person name="Allen B.J."/>
            <person name="Troggio M."/>
            <person name="Leslie C.A."/>
            <person name="Timp W."/>
            <person name="Dendekar A."/>
            <person name="Salzberg S.L."/>
            <person name="Neale D.B."/>
        </authorList>
    </citation>
    <scope>NUCLEOTIDE SEQUENCE</scope>
    <source>
        <tissue evidence="2">Leaves</tissue>
    </source>
</reference>
<dbReference type="InterPro" id="IPR040072">
    <property type="entry name" value="Methyltransferase_A"/>
</dbReference>
<proteinExistence type="predicted"/>
<evidence type="ECO:0000313" key="3">
    <source>
        <dbReference type="Proteomes" id="UP000619265"/>
    </source>
</evidence>
<dbReference type="Gene3D" id="1.10.150.530">
    <property type="match status" value="1"/>
</dbReference>
<dbReference type="Proteomes" id="UP000619265">
    <property type="component" value="Unassembled WGS sequence"/>
</dbReference>
<evidence type="ECO:0000313" key="2">
    <source>
        <dbReference type="EMBL" id="KAF5443162.1"/>
    </source>
</evidence>
<dbReference type="AlphaFoldDB" id="A0A833TA10"/>
<accession>A0A833TA10</accession>
<gene>
    <name evidence="2" type="ORF">F2P56_035745</name>
</gene>
<protein>
    <submittedName>
        <fullName evidence="2">Uncharacterized protein</fullName>
    </submittedName>
</protein>
<dbReference type="EMBL" id="LIHL02000016">
    <property type="protein sequence ID" value="KAF5443162.1"/>
    <property type="molecule type" value="Genomic_DNA"/>
</dbReference>
<dbReference type="PANTHER" id="PTHR30544:SF9">
    <property type="entry name" value="RADICAL SAM SUPERFAMILY PROTEIN"/>
    <property type="match status" value="1"/>
</dbReference>
<dbReference type="Gramene" id="Jr16_10160_p2">
    <property type="protein sequence ID" value="cds.Jr16_10160_p2"/>
    <property type="gene ID" value="Jr16_10160"/>
</dbReference>
<reference evidence="2" key="1">
    <citation type="submission" date="2015-10" db="EMBL/GenBank/DDBJ databases">
        <authorList>
            <person name="Martinez-Garcia P.J."/>
            <person name="Crepeau M.W."/>
            <person name="Puiu D."/>
            <person name="Gonzalez-Ibeas D."/>
            <person name="Whalen J."/>
            <person name="Stevens K."/>
            <person name="Paul R."/>
            <person name="Butterfield T."/>
            <person name="Britton M."/>
            <person name="Reagan R."/>
            <person name="Chakraborty S."/>
            <person name="Walawage S.L."/>
            <person name="Vasquez-Gross H.A."/>
            <person name="Cardeno C."/>
            <person name="Famula R."/>
            <person name="Pratt K."/>
            <person name="Kuruganti S."/>
            <person name="Aradhya M.K."/>
            <person name="Leslie C.A."/>
            <person name="Dandekar A.M."/>
            <person name="Salzberg S.L."/>
            <person name="Wegrzyn J.L."/>
            <person name="Langley C.H."/>
            <person name="Neale D.B."/>
        </authorList>
    </citation>
    <scope>NUCLEOTIDE SEQUENCE</scope>
    <source>
        <tissue evidence="2">Leaves</tissue>
    </source>
</reference>
<evidence type="ECO:0000256" key="1">
    <source>
        <dbReference type="ARBA" id="ARBA00001966"/>
    </source>
</evidence>
<dbReference type="PANTHER" id="PTHR30544">
    <property type="entry name" value="23S RRNA METHYLTRANSFERASE"/>
    <property type="match status" value="1"/>
</dbReference>
<feature type="non-terminal residue" evidence="2">
    <location>
        <position position="1"/>
    </location>
</feature>
<sequence length="152" mass="16856">HQSPLSFSSPKPPLSLISLVFSLPRRSLSTAASSPPTTHVSVHHNSSQYGYAGGIGVSGDGSKVLLKGMKYSELENWVQLQGYRPGQALMLWKRLYGNNIWAHHIDELEGLNKDFKKMLCENAEFKVLSLKEILTACDGTRKEVADIIYIGR</sequence>
<name>A0A833TA10_JUGRE</name>